<dbReference type="EMBL" id="BBNO01000007">
    <property type="protein sequence ID" value="GAO10319.1"/>
    <property type="molecule type" value="Genomic_DNA"/>
</dbReference>
<dbReference type="Proteomes" id="UP000048965">
    <property type="component" value="Unassembled WGS sequence"/>
</dbReference>
<protein>
    <submittedName>
        <fullName evidence="2">Uncharacterized protein</fullName>
    </submittedName>
</protein>
<comment type="caution">
    <text evidence="2">The sequence shown here is derived from an EMBL/GenBank/DDBJ whole genome shotgun (WGS) entry which is preliminary data.</text>
</comment>
<proteinExistence type="predicted"/>
<evidence type="ECO:0000313" key="2">
    <source>
        <dbReference type="EMBL" id="GAO10319.1"/>
    </source>
</evidence>
<accession>A0A0P4R9Y6</accession>
<gene>
    <name evidence="2" type="ORF">TPA0598_07_00430</name>
</gene>
<feature type="compositionally biased region" description="Basic residues" evidence="1">
    <location>
        <begin position="63"/>
        <end position="72"/>
    </location>
</feature>
<name>A0A0P4R9Y6_9ACTN</name>
<dbReference type="AlphaFoldDB" id="A0A0P4R9Y6"/>
<reference evidence="2 3" key="2">
    <citation type="journal article" date="2015" name="Stand. Genomic Sci.">
        <title>Draft genome sequence of marine-derived Streptomyces sp. TP-A0598, a producer of anti-MRSA antibiotic lydicamycins.</title>
        <authorList>
            <person name="Komaki H."/>
            <person name="Ichikawa N."/>
            <person name="Hosoyama A."/>
            <person name="Fujita N."/>
            <person name="Igarashi Y."/>
        </authorList>
    </citation>
    <scope>NUCLEOTIDE SEQUENCE [LARGE SCALE GENOMIC DNA]</scope>
    <source>
        <strain evidence="2 3">NBRC 110027</strain>
    </source>
</reference>
<dbReference type="RefSeq" id="WP_042157766.1">
    <property type="nucleotide sequence ID" value="NZ_BBNO01000007.1"/>
</dbReference>
<sequence length="118" mass="13016">MKHHKAWTVSSQVTSSSLLQQAITWRELDTAANVTDVLVWRLRRLGNLPTTAAPTLATDSARTPHHERRASKRQAPELTRADYMEMIGEGISQDYPSLEVAARAVGYDGTLGGAYLHS</sequence>
<evidence type="ECO:0000313" key="3">
    <source>
        <dbReference type="Proteomes" id="UP000048965"/>
    </source>
</evidence>
<keyword evidence="3" id="KW-1185">Reference proteome</keyword>
<reference evidence="3" key="1">
    <citation type="submission" date="2014-09" db="EMBL/GenBank/DDBJ databases">
        <title>Whole genome shotgun sequence of Streptomyces sp. NBRC 110027.</title>
        <authorList>
            <person name="Komaki H."/>
            <person name="Ichikawa N."/>
            <person name="Katano-Makiyama Y."/>
            <person name="Hosoyama A."/>
            <person name="Hashimoto M."/>
            <person name="Uohara A."/>
            <person name="Kitahashi Y."/>
            <person name="Ohji S."/>
            <person name="Kimura A."/>
            <person name="Yamazoe A."/>
            <person name="Igarashi Y."/>
            <person name="Fujita N."/>
        </authorList>
    </citation>
    <scope>NUCLEOTIDE SEQUENCE [LARGE SCALE GENOMIC DNA]</scope>
    <source>
        <strain evidence="3">NBRC 110027</strain>
    </source>
</reference>
<feature type="region of interest" description="Disordered" evidence="1">
    <location>
        <begin position="52"/>
        <end position="77"/>
    </location>
</feature>
<evidence type="ECO:0000256" key="1">
    <source>
        <dbReference type="SAM" id="MobiDB-lite"/>
    </source>
</evidence>
<organism evidence="2 3">
    <name type="scientific">Streptomyces lydicamycinicus</name>
    <dbReference type="NCBI Taxonomy" id="1546107"/>
    <lineage>
        <taxon>Bacteria</taxon>
        <taxon>Bacillati</taxon>
        <taxon>Actinomycetota</taxon>
        <taxon>Actinomycetes</taxon>
        <taxon>Kitasatosporales</taxon>
        <taxon>Streptomycetaceae</taxon>
        <taxon>Streptomyces</taxon>
    </lineage>
</organism>